<accession>A0ABY5DHZ1</accession>
<dbReference type="Proteomes" id="UP001055940">
    <property type="component" value="Plasmid unnamed1"/>
</dbReference>
<dbReference type="RefSeq" id="WP_254422249.1">
    <property type="nucleotide sequence ID" value="NZ_BAAAJB010000040.1"/>
</dbReference>
<feature type="region of interest" description="Disordered" evidence="1">
    <location>
        <begin position="104"/>
        <end position="130"/>
    </location>
</feature>
<feature type="region of interest" description="Disordered" evidence="1">
    <location>
        <begin position="24"/>
        <end position="50"/>
    </location>
</feature>
<geneLocation type="plasmid" evidence="2 3">
    <name>unnamed1</name>
</geneLocation>
<keyword evidence="2" id="KW-0614">Plasmid</keyword>
<evidence type="ECO:0000313" key="2">
    <source>
        <dbReference type="EMBL" id="USY23595.1"/>
    </source>
</evidence>
<sequence length="130" mass="14773">MTVMEMAAPGFGTLVGDHAGRHELEHQQMTESPRAEIYEQRQEGKRQRRKTVPLWVDQWSELTDLARELQDAKDPKEPRITENTLIRIAVDLLLEHEHHLAGDTEDQIRDNLTAALRGEGSTPNPTAENS</sequence>
<gene>
    <name evidence="2" type="ORF">NE857_33740</name>
</gene>
<protein>
    <submittedName>
        <fullName evidence="2">Uncharacterized protein</fullName>
    </submittedName>
</protein>
<feature type="compositionally biased region" description="Basic and acidic residues" evidence="1">
    <location>
        <begin position="24"/>
        <end position="45"/>
    </location>
</feature>
<proteinExistence type="predicted"/>
<evidence type="ECO:0000256" key="1">
    <source>
        <dbReference type="SAM" id="MobiDB-lite"/>
    </source>
</evidence>
<feature type="compositionally biased region" description="Polar residues" evidence="1">
    <location>
        <begin position="121"/>
        <end position="130"/>
    </location>
</feature>
<reference evidence="2" key="1">
    <citation type="submission" date="2022-06" db="EMBL/GenBank/DDBJ databases">
        <authorList>
            <person name="Ping M."/>
        </authorList>
    </citation>
    <scope>NUCLEOTIDE SEQUENCE</scope>
    <source>
        <strain evidence="2">JCM11759T</strain>
        <plasmid evidence="2">unnamed1</plasmid>
    </source>
</reference>
<organism evidence="2 3">
    <name type="scientific">Nocardiopsis exhalans</name>
    <dbReference type="NCBI Taxonomy" id="163604"/>
    <lineage>
        <taxon>Bacteria</taxon>
        <taxon>Bacillati</taxon>
        <taxon>Actinomycetota</taxon>
        <taxon>Actinomycetes</taxon>
        <taxon>Streptosporangiales</taxon>
        <taxon>Nocardiopsidaceae</taxon>
        <taxon>Nocardiopsis</taxon>
    </lineage>
</organism>
<keyword evidence="3" id="KW-1185">Reference proteome</keyword>
<name>A0ABY5DHZ1_9ACTN</name>
<dbReference type="EMBL" id="CP099838">
    <property type="protein sequence ID" value="USY23595.1"/>
    <property type="molecule type" value="Genomic_DNA"/>
</dbReference>
<evidence type="ECO:0000313" key="3">
    <source>
        <dbReference type="Proteomes" id="UP001055940"/>
    </source>
</evidence>